<dbReference type="InterPro" id="IPR027417">
    <property type="entry name" value="P-loop_NTPase"/>
</dbReference>
<dbReference type="EMBL" id="JBAHYK010001462">
    <property type="protein sequence ID" value="KAL0567916.1"/>
    <property type="molecule type" value="Genomic_DNA"/>
</dbReference>
<feature type="region of interest" description="Disordered" evidence="2">
    <location>
        <begin position="175"/>
        <end position="206"/>
    </location>
</feature>
<feature type="domain" description="Nephrocystin 3-like N-terminal" evidence="3">
    <location>
        <begin position="161"/>
        <end position="255"/>
    </location>
</feature>
<sequence>RRFTTLRDAVAGVGASYDAEQQFDRGDCLPGTREQALATIHEWRTSAEPGNPPICWLLGTAGLGKTAMAINIAKTCAANKSLAASFICFRSDPNRNNPSLLFLTIAHDLTMSIPSLRQFIDDRVAFDPRIINSRLEEQFRELVVKASLELVVKPSISSNPFTSWLRQVLKRAFRKRVPKHTPSSQHSNPFTSKSRKAPGEALTELSPPSNYPNLVVIDGLDECGDSEMQLRVLSTIFSAFETSPHPPLRFLICSRPEAWIREALYSERFHLLAKHIVLDNDFHAGKDIERYLLHEFHDIVTSPEYSHIVFPHPWPSPDVVAWLVETSCGQFIYIVTVMRWIRAKGFHPFKQLDVILKLSPKRPSSAPYAPLDNLYHVILSTHPDSETLQHVLAAILFLPHIPNLPPQFQGGKKAGTPKFIEWVLGLPSGQVSLTLRSMHSILHIGRSDEQIRVHHTSFTDFLHEEARSGDFFLDESPLQHFLLQQWLQNLIAIFHQQLDSEDQPLSLHYYDLQGGWLAFSQHVPDVPTEVLSDLEMLDLSALLTMALHTDRWYRLFQLLKDISSWLETRQSQSNVTAQHVIKRLEMVQKHFHIAVPAEHATHTFLKGLSTWMSLKLASVNEESAWAMVEHALKFKMKDLDISQHSSNRKILVDTNCTCPTSVLHSSREATTPLPNPSSKYAHFHVNIPAACVSTLETLTTSLQDKMRDGHRPPGAVSIVQDVIWSQLISQCPPGDPQALSLFHQLLSLAIDLKQTGIGLEWAREIKSWLKTFSEEYNEEVREVWRKYTLVVGKKWAGAFNDA</sequence>
<comment type="caution">
    <text evidence="4">The sequence shown here is derived from an EMBL/GenBank/DDBJ whole genome shotgun (WGS) entry which is preliminary data.</text>
</comment>
<gene>
    <name evidence="4" type="ORF">V5O48_014080</name>
</gene>
<dbReference type="SUPFAM" id="SSF52540">
    <property type="entry name" value="P-loop containing nucleoside triphosphate hydrolases"/>
    <property type="match status" value="1"/>
</dbReference>
<keyword evidence="5" id="KW-1185">Reference proteome</keyword>
<dbReference type="InterPro" id="IPR056884">
    <property type="entry name" value="NPHP3-like_N"/>
</dbReference>
<dbReference type="Proteomes" id="UP001465976">
    <property type="component" value="Unassembled WGS sequence"/>
</dbReference>
<dbReference type="PANTHER" id="PTHR10039">
    <property type="entry name" value="AMELOGENIN"/>
    <property type="match status" value="1"/>
</dbReference>
<organism evidence="4 5">
    <name type="scientific">Marasmius crinis-equi</name>
    <dbReference type="NCBI Taxonomy" id="585013"/>
    <lineage>
        <taxon>Eukaryota</taxon>
        <taxon>Fungi</taxon>
        <taxon>Dikarya</taxon>
        <taxon>Basidiomycota</taxon>
        <taxon>Agaricomycotina</taxon>
        <taxon>Agaricomycetes</taxon>
        <taxon>Agaricomycetidae</taxon>
        <taxon>Agaricales</taxon>
        <taxon>Marasmiineae</taxon>
        <taxon>Marasmiaceae</taxon>
        <taxon>Marasmius</taxon>
    </lineage>
</organism>
<feature type="compositionally biased region" description="Polar residues" evidence="2">
    <location>
        <begin position="181"/>
        <end position="192"/>
    </location>
</feature>
<dbReference type="Pfam" id="PF24883">
    <property type="entry name" value="NPHP3_N"/>
    <property type="match status" value="2"/>
</dbReference>
<dbReference type="PANTHER" id="PTHR10039:SF17">
    <property type="entry name" value="FUNGAL STAND N-TERMINAL GOODBYE DOMAIN-CONTAINING PROTEIN-RELATED"/>
    <property type="match status" value="1"/>
</dbReference>
<feature type="domain" description="Nephrocystin 3-like N-terminal" evidence="3">
    <location>
        <begin position="39"/>
        <end position="146"/>
    </location>
</feature>
<name>A0ABR3EYC0_9AGAR</name>
<evidence type="ECO:0000256" key="1">
    <source>
        <dbReference type="ARBA" id="ARBA00022737"/>
    </source>
</evidence>
<feature type="non-terminal residue" evidence="4">
    <location>
        <position position="1"/>
    </location>
</feature>
<protein>
    <recommendedName>
        <fullName evidence="3">Nephrocystin 3-like N-terminal domain-containing protein</fullName>
    </recommendedName>
</protein>
<evidence type="ECO:0000256" key="2">
    <source>
        <dbReference type="SAM" id="MobiDB-lite"/>
    </source>
</evidence>
<evidence type="ECO:0000313" key="4">
    <source>
        <dbReference type="EMBL" id="KAL0567916.1"/>
    </source>
</evidence>
<reference evidence="4 5" key="1">
    <citation type="submission" date="2024-02" db="EMBL/GenBank/DDBJ databases">
        <title>A draft genome for the cacao thread blight pathogen Marasmius crinis-equi.</title>
        <authorList>
            <person name="Cohen S.P."/>
            <person name="Baruah I.K."/>
            <person name="Amoako-Attah I."/>
            <person name="Bukari Y."/>
            <person name="Meinhardt L.W."/>
            <person name="Bailey B.A."/>
        </authorList>
    </citation>
    <scope>NUCLEOTIDE SEQUENCE [LARGE SCALE GENOMIC DNA]</scope>
    <source>
        <strain evidence="4 5">GH-76</strain>
    </source>
</reference>
<evidence type="ECO:0000259" key="3">
    <source>
        <dbReference type="Pfam" id="PF24883"/>
    </source>
</evidence>
<evidence type="ECO:0000313" key="5">
    <source>
        <dbReference type="Proteomes" id="UP001465976"/>
    </source>
</evidence>
<proteinExistence type="predicted"/>
<keyword evidence="1" id="KW-0677">Repeat</keyword>
<dbReference type="Gene3D" id="3.40.50.300">
    <property type="entry name" value="P-loop containing nucleotide triphosphate hydrolases"/>
    <property type="match status" value="1"/>
</dbReference>
<accession>A0ABR3EYC0</accession>